<organism evidence="5 6">
    <name type="scientific">Halonotius terrestris</name>
    <dbReference type="NCBI Taxonomy" id="2487750"/>
    <lineage>
        <taxon>Archaea</taxon>
        <taxon>Methanobacteriati</taxon>
        <taxon>Methanobacteriota</taxon>
        <taxon>Stenosarchaea group</taxon>
        <taxon>Halobacteria</taxon>
        <taxon>Halobacteriales</taxon>
        <taxon>Haloferacaceae</taxon>
        <taxon>Halonotius</taxon>
    </lineage>
</organism>
<evidence type="ECO:0000256" key="3">
    <source>
        <dbReference type="ARBA" id="ARBA00022679"/>
    </source>
</evidence>
<dbReference type="RefSeq" id="WP_142978277.1">
    <property type="nucleotide sequence ID" value="NZ_RKLU01000001.1"/>
</dbReference>
<dbReference type="SUPFAM" id="SSF53448">
    <property type="entry name" value="Nucleotide-diphospho-sugar transferases"/>
    <property type="match status" value="1"/>
</dbReference>
<dbReference type="EMBL" id="RKLU01000001">
    <property type="protein sequence ID" value="TQQ83371.1"/>
    <property type="molecule type" value="Genomic_DNA"/>
</dbReference>
<dbReference type="OrthoDB" id="46222at2157"/>
<reference evidence="5" key="1">
    <citation type="submission" date="2019-02" db="EMBL/GenBank/DDBJ databases">
        <title>Halonotius sp. a new haloarchaeum isolated from saline soil.</title>
        <authorList>
            <person name="Duran-Viseras A."/>
            <person name="Sanchez-Porro C."/>
            <person name="Ventosa A."/>
        </authorList>
    </citation>
    <scope>NUCLEOTIDE SEQUENCE</scope>
    <source>
        <strain evidence="5">F15B</strain>
    </source>
</reference>
<evidence type="ECO:0000313" key="6">
    <source>
        <dbReference type="Proteomes" id="UP000705823"/>
    </source>
</evidence>
<dbReference type="PANTHER" id="PTHR43398:SF1">
    <property type="entry name" value="DOLICHOL-PHOSPHATE MANNOSYLTRANSFERASE SUBUNIT 1"/>
    <property type="match status" value="1"/>
</dbReference>
<dbReference type="GO" id="GO:0004582">
    <property type="term" value="F:dolichyl-phosphate beta-D-mannosyltransferase activity"/>
    <property type="evidence" value="ECO:0007669"/>
    <property type="project" value="InterPro"/>
</dbReference>
<evidence type="ECO:0000256" key="2">
    <source>
        <dbReference type="ARBA" id="ARBA00022676"/>
    </source>
</evidence>
<comment type="caution">
    <text evidence="5">The sequence shown here is derived from an EMBL/GenBank/DDBJ whole genome shotgun (WGS) entry which is preliminary data.</text>
</comment>
<dbReference type="GO" id="GO:0009247">
    <property type="term" value="P:glycolipid biosynthetic process"/>
    <property type="evidence" value="ECO:0007669"/>
    <property type="project" value="TreeGrafter"/>
</dbReference>
<proteinExistence type="inferred from homology"/>
<protein>
    <submittedName>
        <fullName evidence="5">Glycosyltransferase</fullName>
    </submittedName>
</protein>
<feature type="domain" description="Glycosyltransferase 2-like" evidence="4">
    <location>
        <begin position="4"/>
        <end position="167"/>
    </location>
</feature>
<keyword evidence="2" id="KW-0328">Glycosyltransferase</keyword>
<evidence type="ECO:0000256" key="1">
    <source>
        <dbReference type="ARBA" id="ARBA00006739"/>
    </source>
</evidence>
<dbReference type="InterPro" id="IPR029044">
    <property type="entry name" value="Nucleotide-diphossugar_trans"/>
</dbReference>
<dbReference type="Proteomes" id="UP000705823">
    <property type="component" value="Unassembled WGS sequence"/>
</dbReference>
<keyword evidence="6" id="KW-1185">Reference proteome</keyword>
<dbReference type="Gene3D" id="3.90.550.10">
    <property type="entry name" value="Spore Coat Polysaccharide Biosynthesis Protein SpsA, Chain A"/>
    <property type="match status" value="1"/>
</dbReference>
<dbReference type="AlphaFoldDB" id="A0A8J8PDY6"/>
<dbReference type="InterPro" id="IPR039528">
    <property type="entry name" value="DPM1-like"/>
</dbReference>
<name>A0A8J8PDY6_9EURY</name>
<dbReference type="Pfam" id="PF00535">
    <property type="entry name" value="Glycos_transf_2"/>
    <property type="match status" value="1"/>
</dbReference>
<dbReference type="GO" id="GO:0016020">
    <property type="term" value="C:membrane"/>
    <property type="evidence" value="ECO:0007669"/>
    <property type="project" value="GOC"/>
</dbReference>
<evidence type="ECO:0000313" key="5">
    <source>
        <dbReference type="EMBL" id="TQQ83371.1"/>
    </source>
</evidence>
<evidence type="ECO:0000259" key="4">
    <source>
        <dbReference type="Pfam" id="PF00535"/>
    </source>
</evidence>
<dbReference type="PANTHER" id="PTHR43398">
    <property type="entry name" value="DOLICHOL-PHOSPHATE MANNOSYLTRANSFERASE SUBUNIT 1"/>
    <property type="match status" value="1"/>
</dbReference>
<dbReference type="InterPro" id="IPR001173">
    <property type="entry name" value="Glyco_trans_2-like"/>
</dbReference>
<comment type="similarity">
    <text evidence="1">Belongs to the glycosyltransferase 2 family.</text>
</comment>
<keyword evidence="3" id="KW-0808">Transferase</keyword>
<accession>A0A8J8PDY6</accession>
<sequence length="229" mass="26260">MITAVIPAYREKKNVVELTERLQSTFNKHDIEYHIRYVYQGTDGGSEVLEKFETEDVEVDHYPEPLGVGKAYRIGFHDLPSETKYVLTMDADLNHQPEELDEFLDMKGTADIVVGSRFINDGDFAQLDSWRKIASPFAAKTLSGVFDVEVNDISSGYRLYDVEVIQSIRNDLSFDNFEFYPEALIRAAQNNYTITEVPINYKPRKHGQSKMNEIETAFGYGKLLISMMF</sequence>
<gene>
    <name evidence="5" type="ORF">EGH24_00795</name>
</gene>